<name>A0A6A5EZ81_PERFL</name>
<accession>A0A6A5EZ81</accession>
<keyword evidence="3" id="KW-1185">Reference proteome</keyword>
<evidence type="ECO:0000313" key="3">
    <source>
        <dbReference type="Proteomes" id="UP000465112"/>
    </source>
</evidence>
<proteinExistence type="predicted"/>
<reference evidence="2 3" key="1">
    <citation type="submission" date="2019-06" db="EMBL/GenBank/DDBJ databases">
        <title>A chromosome-scale genome assembly of the European perch, Perca fluviatilis.</title>
        <authorList>
            <person name="Roques C."/>
            <person name="Zahm M."/>
            <person name="Cabau C."/>
            <person name="Klopp C."/>
            <person name="Bouchez O."/>
            <person name="Donnadieu C."/>
            <person name="Kuhl H."/>
            <person name="Gislard M."/>
            <person name="Guendouz S."/>
            <person name="Journot L."/>
            <person name="Haffray P."/>
            <person name="Bestin A."/>
            <person name="Morvezen R."/>
            <person name="Feron R."/>
            <person name="Wen M."/>
            <person name="Jouanno E."/>
            <person name="Herpin A."/>
            <person name="Schartl M."/>
            <person name="Postlethwait J."/>
            <person name="Schaerlinger B."/>
            <person name="Chardard D."/>
            <person name="Lecocq T."/>
            <person name="Poncet C."/>
            <person name="Jaffrelo L."/>
            <person name="Lampietro C."/>
            <person name="Guiguen Y."/>
        </authorList>
    </citation>
    <scope>NUCLEOTIDE SEQUENCE [LARGE SCALE GENOMIC DNA]</scope>
    <source>
        <tissue evidence="2">Blood</tissue>
    </source>
</reference>
<feature type="compositionally biased region" description="Polar residues" evidence="1">
    <location>
        <begin position="226"/>
        <end position="258"/>
    </location>
</feature>
<feature type="region of interest" description="Disordered" evidence="1">
    <location>
        <begin position="153"/>
        <end position="183"/>
    </location>
</feature>
<evidence type="ECO:0008006" key="4">
    <source>
        <dbReference type="Google" id="ProtNLM"/>
    </source>
</evidence>
<gene>
    <name evidence="2" type="ORF">PFLUV_G00009760</name>
</gene>
<organism evidence="2 3">
    <name type="scientific">Perca fluviatilis</name>
    <name type="common">European perch</name>
    <dbReference type="NCBI Taxonomy" id="8168"/>
    <lineage>
        <taxon>Eukaryota</taxon>
        <taxon>Metazoa</taxon>
        <taxon>Chordata</taxon>
        <taxon>Craniata</taxon>
        <taxon>Vertebrata</taxon>
        <taxon>Euteleostomi</taxon>
        <taxon>Actinopterygii</taxon>
        <taxon>Neopterygii</taxon>
        <taxon>Teleostei</taxon>
        <taxon>Neoteleostei</taxon>
        <taxon>Acanthomorphata</taxon>
        <taxon>Eupercaria</taxon>
        <taxon>Perciformes</taxon>
        <taxon>Percoidei</taxon>
        <taxon>Percidae</taxon>
        <taxon>Percinae</taxon>
        <taxon>Perca</taxon>
    </lineage>
</organism>
<comment type="caution">
    <text evidence="2">The sequence shown here is derived from an EMBL/GenBank/DDBJ whole genome shotgun (WGS) entry which is preliminary data.</text>
</comment>
<evidence type="ECO:0000313" key="2">
    <source>
        <dbReference type="EMBL" id="KAF1395267.1"/>
    </source>
</evidence>
<protein>
    <recommendedName>
        <fullName evidence="4">Apin</fullName>
    </recommendedName>
</protein>
<sequence>MLMEATLMFSTWSHGTYTPLAMFLQHHKYVLSGEETGTQRVKAEPEKRLQDIMNMQTAFLLICLFKTSFALPLQIGIIASNSNEILRLNGLTLATLGQTQASSMFPQYVLQQQQPDVLFTPPVVNLNPQVAGPFGPQGPQMFLPNQGNHFTPMFIPNGQQEQLGPQLGPQQDPNAPDVPQQAQNPFQMFPHFQYPSYAFPQLPRQQGFPYFVPAYGYPQQRNTAVVQPNNGQQQLERTTQRPQLPLQQASQPKVQTERTWPLGTQKEYPTIPPDPRGDATGPGVDEGQSNFPFLFEP</sequence>
<evidence type="ECO:0000256" key="1">
    <source>
        <dbReference type="SAM" id="MobiDB-lite"/>
    </source>
</evidence>
<dbReference type="AlphaFoldDB" id="A0A6A5EZ81"/>
<feature type="region of interest" description="Disordered" evidence="1">
    <location>
        <begin position="226"/>
        <end position="297"/>
    </location>
</feature>
<dbReference type="EMBL" id="VHII01000001">
    <property type="protein sequence ID" value="KAF1395267.1"/>
    <property type="molecule type" value="Genomic_DNA"/>
</dbReference>
<dbReference type="Proteomes" id="UP000465112">
    <property type="component" value="Chromosome 1"/>
</dbReference>
<feature type="compositionally biased region" description="Low complexity" evidence="1">
    <location>
        <begin position="158"/>
        <end position="171"/>
    </location>
</feature>